<feature type="transmembrane region" description="Helical" evidence="12">
    <location>
        <begin position="206"/>
        <end position="225"/>
    </location>
</feature>
<dbReference type="GO" id="GO:0015293">
    <property type="term" value="F:symporter activity"/>
    <property type="evidence" value="ECO:0007669"/>
    <property type="project" value="UniProtKB-KW"/>
</dbReference>
<proteinExistence type="inferred from homology"/>
<feature type="transmembrane region" description="Helical" evidence="12">
    <location>
        <begin position="70"/>
        <end position="94"/>
    </location>
</feature>
<dbReference type="InterPro" id="IPR011701">
    <property type="entry name" value="MFS"/>
</dbReference>
<evidence type="ECO:0000256" key="4">
    <source>
        <dbReference type="ARBA" id="ARBA00022475"/>
    </source>
</evidence>
<comment type="caution">
    <text evidence="14">The sequence shown here is derived from an EMBL/GenBank/DDBJ whole genome shotgun (WGS) entry which is preliminary data.</text>
</comment>
<dbReference type="AlphaFoldDB" id="A0A2S6AN55"/>
<dbReference type="Proteomes" id="UP000239874">
    <property type="component" value="Unassembled WGS sequence"/>
</dbReference>
<dbReference type="Pfam" id="PF07690">
    <property type="entry name" value="MFS_1"/>
    <property type="match status" value="1"/>
</dbReference>
<keyword evidence="3" id="KW-0813">Transport</keyword>
<keyword evidence="8 12" id="KW-0472">Membrane</keyword>
<dbReference type="Gene3D" id="1.20.1250.20">
    <property type="entry name" value="MFS general substrate transporter like domains"/>
    <property type="match status" value="2"/>
</dbReference>
<feature type="transmembrane region" description="Helical" evidence="12">
    <location>
        <begin position="106"/>
        <end position="124"/>
    </location>
</feature>
<feature type="transmembrane region" description="Helical" evidence="12">
    <location>
        <begin position="262"/>
        <end position="285"/>
    </location>
</feature>
<evidence type="ECO:0000313" key="14">
    <source>
        <dbReference type="EMBL" id="PPJ36665.1"/>
    </source>
</evidence>
<feature type="transmembrane region" description="Helical" evidence="12">
    <location>
        <begin position="327"/>
        <end position="347"/>
    </location>
</feature>
<feature type="transmembrane region" description="Helical" evidence="12">
    <location>
        <begin position="46"/>
        <end position="64"/>
    </location>
</feature>
<dbReference type="PANTHER" id="PTHR43528">
    <property type="entry name" value="ALPHA-KETOGLUTARATE PERMEASE"/>
    <property type="match status" value="1"/>
</dbReference>
<name>A0A2S6AN55_9NOCA</name>
<dbReference type="PANTHER" id="PTHR43528:SF1">
    <property type="entry name" value="ALPHA-KETOGLUTARATE PERMEASE"/>
    <property type="match status" value="1"/>
</dbReference>
<feature type="transmembrane region" description="Helical" evidence="12">
    <location>
        <begin position="175"/>
        <end position="194"/>
    </location>
</feature>
<keyword evidence="6" id="KW-0769">Symport</keyword>
<keyword evidence="7 12" id="KW-1133">Transmembrane helix</keyword>
<evidence type="ECO:0000256" key="12">
    <source>
        <dbReference type="SAM" id="Phobius"/>
    </source>
</evidence>
<dbReference type="GO" id="GO:0005886">
    <property type="term" value="C:plasma membrane"/>
    <property type="evidence" value="ECO:0007669"/>
    <property type="project" value="UniProtKB-SubCell"/>
</dbReference>
<dbReference type="RefSeq" id="WP_104377090.1">
    <property type="nucleotide sequence ID" value="NZ_PSZC01000013.1"/>
</dbReference>
<dbReference type="SUPFAM" id="SSF103473">
    <property type="entry name" value="MFS general substrate transporter"/>
    <property type="match status" value="1"/>
</dbReference>
<evidence type="ECO:0000256" key="8">
    <source>
        <dbReference type="ARBA" id="ARBA00023136"/>
    </source>
</evidence>
<dbReference type="FunFam" id="1.20.1250.20:FF:000001">
    <property type="entry name" value="Dicarboxylate MFS transporter"/>
    <property type="match status" value="1"/>
</dbReference>
<evidence type="ECO:0000256" key="5">
    <source>
        <dbReference type="ARBA" id="ARBA00022692"/>
    </source>
</evidence>
<dbReference type="InterPro" id="IPR020846">
    <property type="entry name" value="MFS_dom"/>
</dbReference>
<feature type="transmembrane region" description="Helical" evidence="12">
    <location>
        <begin position="297"/>
        <end position="320"/>
    </location>
</feature>
<feature type="domain" description="Major facilitator superfamily (MFS) profile" evidence="13">
    <location>
        <begin position="34"/>
        <end position="448"/>
    </location>
</feature>
<accession>A0A2S6AN55</accession>
<dbReference type="PROSITE" id="PS00217">
    <property type="entry name" value="SUGAR_TRANSPORT_2"/>
    <property type="match status" value="1"/>
</dbReference>
<dbReference type="InterPro" id="IPR036259">
    <property type="entry name" value="MFS_trans_sf"/>
</dbReference>
<keyword evidence="5 12" id="KW-0812">Transmembrane</keyword>
<feature type="transmembrane region" description="Helical" evidence="12">
    <location>
        <begin position="130"/>
        <end position="154"/>
    </location>
</feature>
<evidence type="ECO:0000259" key="13">
    <source>
        <dbReference type="PROSITE" id="PS50850"/>
    </source>
</evidence>
<keyword evidence="4" id="KW-1003">Cell membrane</keyword>
<evidence type="ECO:0000256" key="1">
    <source>
        <dbReference type="ARBA" id="ARBA00004651"/>
    </source>
</evidence>
<feature type="transmembrane region" description="Helical" evidence="12">
    <location>
        <begin position="353"/>
        <end position="378"/>
    </location>
</feature>
<sequence length="450" mass="47539">MTGTLTEGEGGGGSTEPALRSGGTGPISQRPARVIRAAILGTAVEYYDFGIYGYMATIMAANFFREGNQTAALLATFATFAVAFLVRIPGGIFFGHVGDKFGRKRALTWTILLMSGATAAIAILPTYATLGIWSAVLLIAIRCVQGFAAGGEIAGANTFVAENAPARWRAFQTSFVNSGTYFGSLLASTLALILATTVSEDTLNSWAWRIPFLLSIPIGVIGFWIRSTLDDTSQFDALMKAETVHVEKVPIEELFRSNRREILIIIGLGGAVTGGYYVSSVFAASYLQTAGGHSAKFAFLSTSIALVAGAITLPISGYLGDVVGRKLVLLIGSTSSVVLAFPLFLLIAHGSPIFAIFGHVVLVVLVSLVNGCSLVTYVEMLRARVRYSGIAFCNNVSNTLLGGTAPFIATLLISWTGSKAAPAGYFMFCVALTAVAALFVRETRGMELQL</sequence>
<protein>
    <recommendedName>
        <fullName evidence="10">Putative proline/betaine transporter</fullName>
    </recommendedName>
</protein>
<dbReference type="EMBL" id="PSZC01000013">
    <property type="protein sequence ID" value="PPJ36665.1"/>
    <property type="molecule type" value="Genomic_DNA"/>
</dbReference>
<organism evidence="14 15">
    <name type="scientific">Nocardia nova</name>
    <dbReference type="NCBI Taxonomy" id="37330"/>
    <lineage>
        <taxon>Bacteria</taxon>
        <taxon>Bacillati</taxon>
        <taxon>Actinomycetota</taxon>
        <taxon>Actinomycetes</taxon>
        <taxon>Mycobacteriales</taxon>
        <taxon>Nocardiaceae</taxon>
        <taxon>Nocardia</taxon>
    </lineage>
</organism>
<evidence type="ECO:0000256" key="6">
    <source>
        <dbReference type="ARBA" id="ARBA00022847"/>
    </source>
</evidence>
<dbReference type="PROSITE" id="PS50850">
    <property type="entry name" value="MFS"/>
    <property type="match status" value="1"/>
</dbReference>
<evidence type="ECO:0000313" key="15">
    <source>
        <dbReference type="Proteomes" id="UP000239874"/>
    </source>
</evidence>
<dbReference type="InterPro" id="IPR005829">
    <property type="entry name" value="Sugar_transporter_CS"/>
</dbReference>
<evidence type="ECO:0000256" key="11">
    <source>
        <dbReference type="SAM" id="MobiDB-lite"/>
    </source>
</evidence>
<feature type="transmembrane region" description="Helical" evidence="12">
    <location>
        <begin position="399"/>
        <end position="417"/>
    </location>
</feature>
<evidence type="ECO:0000256" key="7">
    <source>
        <dbReference type="ARBA" id="ARBA00022989"/>
    </source>
</evidence>
<evidence type="ECO:0000256" key="3">
    <source>
        <dbReference type="ARBA" id="ARBA00022448"/>
    </source>
</evidence>
<dbReference type="OrthoDB" id="8953821at2"/>
<evidence type="ECO:0000256" key="10">
    <source>
        <dbReference type="ARBA" id="ARBA00039918"/>
    </source>
</evidence>
<evidence type="ECO:0000256" key="9">
    <source>
        <dbReference type="ARBA" id="ARBA00037295"/>
    </source>
</evidence>
<dbReference type="InterPro" id="IPR051084">
    <property type="entry name" value="H+-coupled_symporters"/>
</dbReference>
<comment type="similarity">
    <text evidence="2">Belongs to the major facilitator superfamily. Metabolite:H+ Symporter (MHS) family (TC 2.A.1.6) family.</text>
</comment>
<comment type="subcellular location">
    <subcellularLocation>
        <location evidence="1">Cell membrane</location>
        <topology evidence="1">Multi-pass membrane protein</topology>
    </subcellularLocation>
</comment>
<comment type="function">
    <text evidence="9">May be a proton symporter involved in the uptake of osmolytes such as proline and glycine betaine.</text>
</comment>
<feature type="region of interest" description="Disordered" evidence="11">
    <location>
        <begin position="1"/>
        <end position="27"/>
    </location>
</feature>
<evidence type="ECO:0000256" key="2">
    <source>
        <dbReference type="ARBA" id="ARBA00008240"/>
    </source>
</evidence>
<reference evidence="14 15" key="1">
    <citation type="submission" date="2018-02" db="EMBL/GenBank/DDBJ databases">
        <title>8 Nocardia nova and 1 Nocardia cyriacigeorgica strain used for evolution to TMP-SMX.</title>
        <authorList>
            <person name="Mehta H."/>
            <person name="Weng J."/>
            <person name="Shamoo Y."/>
        </authorList>
    </citation>
    <scope>NUCLEOTIDE SEQUENCE [LARGE SCALE GENOMIC DNA]</scope>
    <source>
        <strain evidence="14 15">MDA3139</strain>
    </source>
</reference>
<gene>
    <name evidence="14" type="ORF">C5E45_19860</name>
</gene>
<feature type="transmembrane region" description="Helical" evidence="12">
    <location>
        <begin position="423"/>
        <end position="440"/>
    </location>
</feature>